<dbReference type="InterPro" id="IPR055270">
    <property type="entry name" value="Glyco_tran_10_C"/>
</dbReference>
<dbReference type="HOGENOM" id="CLU_032075_3_0_1"/>
<dbReference type="InterPro" id="IPR001503">
    <property type="entry name" value="Glyco_trans_10"/>
</dbReference>
<protein>
    <recommendedName>
        <fullName evidence="12">Fucosyltransferase</fullName>
        <ecNumber evidence="12">2.4.1.-</ecNumber>
    </recommendedName>
</protein>
<proteinExistence type="inferred from homology"/>
<dbReference type="PANTHER" id="PTHR48438:SF1">
    <property type="entry name" value="ALPHA-(1,3)-FUCOSYLTRANSFERASE C-RELATED"/>
    <property type="match status" value="1"/>
</dbReference>
<feature type="domain" description="Fucosyltransferase N-terminal" evidence="14">
    <location>
        <begin position="14"/>
        <end position="90"/>
    </location>
</feature>
<dbReference type="GO" id="GO:0000139">
    <property type="term" value="C:Golgi membrane"/>
    <property type="evidence" value="ECO:0007669"/>
    <property type="project" value="UniProtKB-SubCell"/>
</dbReference>
<comment type="similarity">
    <text evidence="3 12">Belongs to the glycosyltransferase 10 family.</text>
</comment>
<evidence type="ECO:0000256" key="11">
    <source>
        <dbReference type="ARBA" id="ARBA00023180"/>
    </source>
</evidence>
<dbReference type="EnsemblMetazoa" id="CapteT99666">
    <property type="protein sequence ID" value="CapteP99666"/>
    <property type="gene ID" value="CapteG99666"/>
</dbReference>
<keyword evidence="6 12" id="KW-0812">Transmembrane</keyword>
<dbReference type="SUPFAM" id="SSF53756">
    <property type="entry name" value="UDP-Glycosyltransferase/glycogen phosphorylase"/>
    <property type="match status" value="1"/>
</dbReference>
<reference evidence="16" key="3">
    <citation type="submission" date="2015-06" db="UniProtKB">
        <authorList>
            <consortium name="EnsemblMetazoa"/>
        </authorList>
    </citation>
    <scope>IDENTIFICATION</scope>
</reference>
<dbReference type="OMA" id="WNPDHAR"/>
<dbReference type="EMBL" id="AMQN01002576">
    <property type="status" value="NOT_ANNOTATED_CDS"/>
    <property type="molecule type" value="Genomic_DNA"/>
</dbReference>
<organism evidence="15">
    <name type="scientific">Capitella teleta</name>
    <name type="common">Polychaete worm</name>
    <dbReference type="NCBI Taxonomy" id="283909"/>
    <lineage>
        <taxon>Eukaryota</taxon>
        <taxon>Metazoa</taxon>
        <taxon>Spiralia</taxon>
        <taxon>Lophotrochozoa</taxon>
        <taxon>Annelida</taxon>
        <taxon>Polychaeta</taxon>
        <taxon>Sedentaria</taxon>
        <taxon>Scolecida</taxon>
        <taxon>Capitellidae</taxon>
        <taxon>Capitella</taxon>
    </lineage>
</organism>
<dbReference type="InterPro" id="IPR031481">
    <property type="entry name" value="Glyco_tran_10_N"/>
</dbReference>
<keyword evidence="7" id="KW-0735">Signal-anchor</keyword>
<dbReference type="GO" id="GO:0008417">
    <property type="term" value="F:fucosyltransferase activity"/>
    <property type="evidence" value="ECO:0007669"/>
    <property type="project" value="InterPro"/>
</dbReference>
<reference evidence="15 17" key="2">
    <citation type="journal article" date="2013" name="Nature">
        <title>Insights into bilaterian evolution from three spiralian genomes.</title>
        <authorList>
            <person name="Simakov O."/>
            <person name="Marletaz F."/>
            <person name="Cho S.J."/>
            <person name="Edsinger-Gonzales E."/>
            <person name="Havlak P."/>
            <person name="Hellsten U."/>
            <person name="Kuo D.H."/>
            <person name="Larsson T."/>
            <person name="Lv J."/>
            <person name="Arendt D."/>
            <person name="Savage R."/>
            <person name="Osoegawa K."/>
            <person name="de Jong P."/>
            <person name="Grimwood J."/>
            <person name="Chapman J.A."/>
            <person name="Shapiro H."/>
            <person name="Aerts A."/>
            <person name="Otillar R.P."/>
            <person name="Terry A.Y."/>
            <person name="Boore J.L."/>
            <person name="Grigoriev I.V."/>
            <person name="Lindberg D.R."/>
            <person name="Seaver E.C."/>
            <person name="Weisblat D.A."/>
            <person name="Putnam N.H."/>
            <person name="Rokhsar D.S."/>
        </authorList>
    </citation>
    <scope>NUCLEOTIDE SEQUENCE</scope>
    <source>
        <strain evidence="15 17">I ESC-2004</strain>
    </source>
</reference>
<evidence type="ECO:0000256" key="7">
    <source>
        <dbReference type="ARBA" id="ARBA00022968"/>
    </source>
</evidence>
<evidence type="ECO:0000259" key="13">
    <source>
        <dbReference type="Pfam" id="PF00852"/>
    </source>
</evidence>
<dbReference type="GO" id="GO:0032580">
    <property type="term" value="C:Golgi cisterna membrane"/>
    <property type="evidence" value="ECO:0007669"/>
    <property type="project" value="UniProtKB-SubCell"/>
</dbReference>
<dbReference type="AlphaFoldDB" id="R7TQK4"/>
<accession>R7TQK4</accession>
<dbReference type="FunFam" id="3.40.50.11660:FF:000004">
    <property type="entry name" value="Glycoprotein 3-alpha-L-fucosyltransferase A"/>
    <property type="match status" value="1"/>
</dbReference>
<comment type="pathway">
    <text evidence="2">Protein modification; protein glycosylation.</text>
</comment>
<dbReference type="Proteomes" id="UP000014760">
    <property type="component" value="Unassembled WGS sequence"/>
</dbReference>
<evidence type="ECO:0000256" key="9">
    <source>
        <dbReference type="ARBA" id="ARBA00023034"/>
    </source>
</evidence>
<dbReference type="PANTHER" id="PTHR48438">
    <property type="entry name" value="ALPHA-(1,3)-FUCOSYLTRANSFERASE C-RELATED"/>
    <property type="match status" value="1"/>
</dbReference>
<dbReference type="InterPro" id="IPR038577">
    <property type="entry name" value="GT10-like_C_sf"/>
</dbReference>
<keyword evidence="5 12" id="KW-0808">Transferase</keyword>
<evidence type="ECO:0000256" key="1">
    <source>
        <dbReference type="ARBA" id="ARBA00004323"/>
    </source>
</evidence>
<dbReference type="OrthoDB" id="8057859at2759"/>
<dbReference type="STRING" id="283909.R7TQK4"/>
<name>R7TQK4_CAPTE</name>
<reference evidence="17" key="1">
    <citation type="submission" date="2012-12" db="EMBL/GenBank/DDBJ databases">
        <authorList>
            <person name="Hellsten U."/>
            <person name="Grimwood J."/>
            <person name="Chapman J.A."/>
            <person name="Shapiro H."/>
            <person name="Aerts A."/>
            <person name="Otillar R.P."/>
            <person name="Terry A.Y."/>
            <person name="Boore J.L."/>
            <person name="Simakov O."/>
            <person name="Marletaz F."/>
            <person name="Cho S.-J."/>
            <person name="Edsinger-Gonzales E."/>
            <person name="Havlak P."/>
            <person name="Kuo D.-H."/>
            <person name="Larsson T."/>
            <person name="Lv J."/>
            <person name="Arendt D."/>
            <person name="Savage R."/>
            <person name="Osoegawa K."/>
            <person name="de Jong P."/>
            <person name="Lindberg D.R."/>
            <person name="Seaver E.C."/>
            <person name="Weisblat D.A."/>
            <person name="Putnam N.H."/>
            <person name="Grigoriev I.V."/>
            <person name="Rokhsar D.S."/>
        </authorList>
    </citation>
    <scope>NUCLEOTIDE SEQUENCE</scope>
    <source>
        <strain evidence="17">I ESC-2004</strain>
    </source>
</reference>
<evidence type="ECO:0000313" key="15">
    <source>
        <dbReference type="EMBL" id="ELT93786.1"/>
    </source>
</evidence>
<sequence>MNSCYSKGILTADQACQFTKDRQRLDEADALLFRARGLEMVDLPPRRSPKQHYIVWEIEPPHKTWRFINLTQYNGFFNLTATYAWDSDIPQNEHRNWVINQEKYDSLDKVDFVAEKRSDVPVAWFVSRCPTQSKREDYVKEMQKYVNVDVYGQCGTMQCTYQGAHFKDDECVRKLLGGKNSYKFYLAFENSLCEDYATEKIWKVTDTNVIPVVMGAVDYKRMFPPKTFIDVRDFESPKDLADFLLYLNKNDTEFNEYARRKSAMKLSMVGLTGSQCSICKGLHSFIGKQSIVYSLDEFWGSRRCMQPNTFLEHHDASDFRVNLRDIRTPGRPVIKTTSKKTNTYNMNKH</sequence>
<evidence type="ECO:0000313" key="17">
    <source>
        <dbReference type="Proteomes" id="UP000014760"/>
    </source>
</evidence>
<evidence type="ECO:0000256" key="8">
    <source>
        <dbReference type="ARBA" id="ARBA00022989"/>
    </source>
</evidence>
<evidence type="ECO:0000256" key="5">
    <source>
        <dbReference type="ARBA" id="ARBA00022679"/>
    </source>
</evidence>
<dbReference type="UniPathway" id="UPA00378"/>
<evidence type="ECO:0000256" key="2">
    <source>
        <dbReference type="ARBA" id="ARBA00004922"/>
    </source>
</evidence>
<dbReference type="Gene3D" id="3.40.50.11660">
    <property type="entry name" value="Glycosyl transferase family 10, C-terminal domain"/>
    <property type="match status" value="1"/>
</dbReference>
<evidence type="ECO:0000313" key="16">
    <source>
        <dbReference type="EnsemblMetazoa" id="CapteP99666"/>
    </source>
</evidence>
<dbReference type="EC" id="2.4.1.-" evidence="12"/>
<evidence type="ECO:0000259" key="14">
    <source>
        <dbReference type="Pfam" id="PF17039"/>
    </source>
</evidence>
<evidence type="ECO:0000256" key="6">
    <source>
        <dbReference type="ARBA" id="ARBA00022692"/>
    </source>
</evidence>
<keyword evidence="4 12" id="KW-0328">Glycosyltransferase</keyword>
<comment type="subcellular location">
    <subcellularLocation>
        <location evidence="1">Golgi apparatus membrane</location>
        <topology evidence="1">Single-pass type II membrane protein</topology>
    </subcellularLocation>
    <subcellularLocation>
        <location evidence="12">Golgi apparatus</location>
        <location evidence="12">Golgi stack membrane</location>
        <topology evidence="12">Single-pass type II membrane protein</topology>
    </subcellularLocation>
</comment>
<evidence type="ECO:0000256" key="4">
    <source>
        <dbReference type="ARBA" id="ARBA00022676"/>
    </source>
</evidence>
<dbReference type="Pfam" id="PF17039">
    <property type="entry name" value="Glyco_tran_10_N"/>
    <property type="match status" value="1"/>
</dbReference>
<keyword evidence="17" id="KW-1185">Reference proteome</keyword>
<dbReference type="Pfam" id="PF00852">
    <property type="entry name" value="Glyco_transf_10"/>
    <property type="match status" value="1"/>
</dbReference>
<keyword evidence="11" id="KW-0325">Glycoprotein</keyword>
<evidence type="ECO:0000256" key="10">
    <source>
        <dbReference type="ARBA" id="ARBA00023136"/>
    </source>
</evidence>
<gene>
    <name evidence="15" type="ORF">CAPTEDRAFT_99666</name>
</gene>
<keyword evidence="8" id="KW-1133">Transmembrane helix</keyword>
<dbReference type="EMBL" id="KB309617">
    <property type="protein sequence ID" value="ELT93786.1"/>
    <property type="molecule type" value="Genomic_DNA"/>
</dbReference>
<evidence type="ECO:0000256" key="12">
    <source>
        <dbReference type="RuleBase" id="RU003832"/>
    </source>
</evidence>
<keyword evidence="10" id="KW-0472">Membrane</keyword>
<evidence type="ECO:0000256" key="3">
    <source>
        <dbReference type="ARBA" id="ARBA00008919"/>
    </source>
</evidence>
<feature type="domain" description="Fucosyltransferase C-terminal" evidence="13">
    <location>
        <begin position="121"/>
        <end position="295"/>
    </location>
</feature>
<keyword evidence="9 12" id="KW-0333">Golgi apparatus</keyword>